<evidence type="ECO:0000313" key="4">
    <source>
        <dbReference type="Proteomes" id="UP000185335"/>
    </source>
</evidence>
<evidence type="ECO:0000313" key="3">
    <source>
        <dbReference type="Proteomes" id="UP000185331"/>
    </source>
</evidence>
<protein>
    <submittedName>
        <fullName evidence="2">Uncharacterized protein</fullName>
    </submittedName>
</protein>
<gene>
    <name evidence="1" type="ORF">Syn7803C61_202</name>
    <name evidence="2" type="ORF">Syn9311C1_202</name>
</gene>
<evidence type="ECO:0000313" key="2">
    <source>
        <dbReference type="EMBL" id="AIX39070.1"/>
    </source>
</evidence>
<proteinExistence type="predicted"/>
<dbReference type="KEGG" id="vg:24405348"/>
<dbReference type="OrthoDB" id="25891at10239"/>
<dbReference type="EMBL" id="KJ019132">
    <property type="protein sequence ID" value="AIX39070.1"/>
    <property type="molecule type" value="Genomic_DNA"/>
</dbReference>
<organism evidence="2 3">
    <name type="scientific">Synechococcus phage ACG-2014b</name>
    <dbReference type="NCBI Taxonomy" id="1493508"/>
    <lineage>
        <taxon>Viruses</taxon>
        <taxon>Duplodnaviria</taxon>
        <taxon>Heunggongvirae</taxon>
        <taxon>Uroviricota</taxon>
        <taxon>Caudoviricetes</taxon>
        <taxon>Pantevenvirales</taxon>
        <taxon>Kyanoviridae</taxon>
        <taxon>Nereusvirus</taxon>
        <taxon>Nereusvirus tusconc4</taxon>
    </lineage>
</organism>
<evidence type="ECO:0000313" key="1">
    <source>
        <dbReference type="EMBL" id="AIX17424.1"/>
    </source>
</evidence>
<dbReference type="Proteomes" id="UP000185335">
    <property type="component" value="Segment"/>
</dbReference>
<keyword evidence="4" id="KW-1185">Reference proteome</keyword>
<reference evidence="3 4" key="1">
    <citation type="submission" date="2013-12" db="EMBL/GenBank/DDBJ databases">
        <title>Ecological redundancy of diverse viral populations within a natural community.</title>
        <authorList>
            <person name="Gregory A.C."/>
            <person name="LaButti K."/>
            <person name="Copeland A."/>
            <person name="Woyke T."/>
            <person name="Sullivan M.B."/>
        </authorList>
    </citation>
    <scope>NUCLEOTIDE SEQUENCE [LARGE SCALE GENOMIC DNA]</scope>
    <source>
        <strain evidence="1">Syn7803C61</strain>
        <strain evidence="2">Syn9311C1</strain>
    </source>
</reference>
<dbReference type="RefSeq" id="YP_009140772.1">
    <property type="nucleotide sequence ID" value="NC_027130.1"/>
</dbReference>
<dbReference type="Proteomes" id="UP000185331">
    <property type="component" value="Segment"/>
</dbReference>
<name>A0A0E3FYP9_9CAUD</name>
<dbReference type="EMBL" id="KJ019040">
    <property type="protein sequence ID" value="AIX17424.1"/>
    <property type="molecule type" value="Genomic_DNA"/>
</dbReference>
<sequence>MKLPKIKNENLPEELKQILGDADLEFDAIVNPEDIIDVQIDPDSFYESRLQTAESLIKARQELEDRRLKEKRSKSNN</sequence>
<accession>A0A0E3FYP9</accession>